<name>A0A1M6M5S0_9FIRM</name>
<keyword evidence="2" id="KW-0413">Isomerase</keyword>
<dbReference type="EMBL" id="FRAC01000007">
    <property type="protein sequence ID" value="SHJ78799.1"/>
    <property type="molecule type" value="Genomic_DNA"/>
</dbReference>
<feature type="domain" description="Xylose isomerase-like TIM barrel" evidence="1">
    <location>
        <begin position="38"/>
        <end position="268"/>
    </location>
</feature>
<dbReference type="InterPro" id="IPR050312">
    <property type="entry name" value="IolE/XylAMocC-like"/>
</dbReference>
<evidence type="ECO:0000259" key="1">
    <source>
        <dbReference type="Pfam" id="PF01261"/>
    </source>
</evidence>
<dbReference type="InterPro" id="IPR013022">
    <property type="entry name" value="Xyl_isomerase-like_TIM-brl"/>
</dbReference>
<gene>
    <name evidence="2" type="ORF">SAMN02745136_00856</name>
</gene>
<dbReference type="GO" id="GO:0016853">
    <property type="term" value="F:isomerase activity"/>
    <property type="evidence" value="ECO:0007669"/>
    <property type="project" value="UniProtKB-KW"/>
</dbReference>
<dbReference type="PANTHER" id="PTHR12110">
    <property type="entry name" value="HYDROXYPYRUVATE ISOMERASE"/>
    <property type="match status" value="1"/>
</dbReference>
<dbReference type="SUPFAM" id="SSF51658">
    <property type="entry name" value="Xylose isomerase-like"/>
    <property type="match status" value="1"/>
</dbReference>
<dbReference type="OrthoDB" id="128241at2"/>
<proteinExistence type="predicted"/>
<dbReference type="STRING" id="1121322.SAMN02745136_00856"/>
<evidence type="ECO:0000313" key="3">
    <source>
        <dbReference type="Proteomes" id="UP000184386"/>
    </source>
</evidence>
<protein>
    <submittedName>
        <fullName evidence="2">Sugar phosphate isomerase/epimerase</fullName>
    </submittedName>
</protein>
<dbReference type="Gene3D" id="3.20.20.150">
    <property type="entry name" value="Divalent-metal-dependent TIM barrel enzymes"/>
    <property type="match status" value="1"/>
</dbReference>
<dbReference type="RefSeq" id="WP_073273277.1">
    <property type="nucleotide sequence ID" value="NZ_FRAC01000007.1"/>
</dbReference>
<dbReference type="AlphaFoldDB" id="A0A1M6M5S0"/>
<dbReference type="Proteomes" id="UP000184386">
    <property type="component" value="Unassembled WGS sequence"/>
</dbReference>
<keyword evidence="3" id="KW-1185">Reference proteome</keyword>
<reference evidence="2 3" key="1">
    <citation type="submission" date="2016-11" db="EMBL/GenBank/DDBJ databases">
        <authorList>
            <person name="Jaros S."/>
            <person name="Januszkiewicz K."/>
            <person name="Wedrychowicz H."/>
        </authorList>
    </citation>
    <scope>NUCLEOTIDE SEQUENCE [LARGE SCALE GENOMIC DNA]</scope>
    <source>
        <strain evidence="2 3">DSM 15929</strain>
    </source>
</reference>
<organism evidence="2 3">
    <name type="scientific">Anaerocolumna jejuensis DSM 15929</name>
    <dbReference type="NCBI Taxonomy" id="1121322"/>
    <lineage>
        <taxon>Bacteria</taxon>
        <taxon>Bacillati</taxon>
        <taxon>Bacillota</taxon>
        <taxon>Clostridia</taxon>
        <taxon>Lachnospirales</taxon>
        <taxon>Lachnospiraceae</taxon>
        <taxon>Anaerocolumna</taxon>
    </lineage>
</organism>
<accession>A0A1M6M5S0</accession>
<evidence type="ECO:0000313" key="2">
    <source>
        <dbReference type="EMBL" id="SHJ78799.1"/>
    </source>
</evidence>
<dbReference type="Pfam" id="PF01261">
    <property type="entry name" value="AP_endonuc_2"/>
    <property type="match status" value="1"/>
</dbReference>
<dbReference type="InterPro" id="IPR036237">
    <property type="entry name" value="Xyl_isomerase-like_sf"/>
</dbReference>
<sequence>MRIGGGVQRSYHNPDEWIKEVLDLKYSAVLAPVNCEASGEEIRDYIKYIKKYNLILGEVGVWKNPIAVDEKERKEALEFCKRQLALADEMAANCCVNIVGSRGEIWDGLYADNYSESTYCLVVDSICDIIDSVKPVNTFYTIETMPWMVPDSAEAYLKLLKDVNRSAFAAHLDYANLINTPQKYAFSTQLIEECFQKLGPYIKSIHAKDVIQRQGLPCLIEEVMPGKGTIDFIKVLHLCEKQGRDTTVFVEHLNTHEEYKEAVAYIRKKAGEEGIIVL</sequence>